<feature type="domain" description="SMC hinge" evidence="10">
    <location>
        <begin position="524"/>
        <end position="639"/>
    </location>
</feature>
<dbReference type="SUPFAM" id="SSF75553">
    <property type="entry name" value="Smc hinge domain"/>
    <property type="match status" value="1"/>
</dbReference>
<feature type="coiled-coil region" evidence="9">
    <location>
        <begin position="785"/>
        <end position="812"/>
    </location>
</feature>
<dbReference type="GO" id="GO:0051276">
    <property type="term" value="P:chromosome organization"/>
    <property type="evidence" value="ECO:0007669"/>
    <property type="project" value="InterPro"/>
</dbReference>
<feature type="coiled-coil region" evidence="9">
    <location>
        <begin position="678"/>
        <end position="712"/>
    </location>
</feature>
<dbReference type="FunFam" id="3.40.50.300:FF:000370">
    <property type="entry name" value="Structural maintenance of chromosomes 3"/>
    <property type="match status" value="1"/>
</dbReference>
<proteinExistence type="inferred from homology"/>
<dbReference type="Gene3D" id="1.20.1060.20">
    <property type="match status" value="1"/>
</dbReference>
<evidence type="ECO:0000256" key="2">
    <source>
        <dbReference type="ARBA" id="ARBA00005917"/>
    </source>
</evidence>
<accession>G8Y0J2</accession>
<dbReference type="SMART" id="SM00968">
    <property type="entry name" value="SMC_hinge"/>
    <property type="match status" value="1"/>
</dbReference>
<keyword evidence="5 9" id="KW-0175">Coiled coil</keyword>
<evidence type="ECO:0000259" key="10">
    <source>
        <dbReference type="SMART" id="SM00968"/>
    </source>
</evidence>
<dbReference type="GO" id="GO:0007059">
    <property type="term" value="P:chromosome segregation"/>
    <property type="evidence" value="ECO:0007669"/>
    <property type="project" value="UniProtKB-ARBA"/>
</dbReference>
<dbReference type="GO" id="GO:0005694">
    <property type="term" value="C:chromosome"/>
    <property type="evidence" value="ECO:0007669"/>
    <property type="project" value="InterPro"/>
</dbReference>
<dbReference type="Gene3D" id="3.40.50.300">
    <property type="entry name" value="P-loop containing nucleotide triphosphate hydrolases"/>
    <property type="match status" value="2"/>
</dbReference>
<dbReference type="InterPro" id="IPR027417">
    <property type="entry name" value="P-loop_NTPase"/>
</dbReference>
<dbReference type="GO" id="GO:0016887">
    <property type="term" value="F:ATP hydrolysis activity"/>
    <property type="evidence" value="ECO:0007669"/>
    <property type="project" value="InterPro"/>
</dbReference>
<dbReference type="InterPro" id="IPR024704">
    <property type="entry name" value="SMC"/>
</dbReference>
<keyword evidence="4" id="KW-0498">Mitosis</keyword>
<dbReference type="InterPro" id="IPR036277">
    <property type="entry name" value="SMC_hinge_sf"/>
</dbReference>
<keyword evidence="7" id="KW-0131">Cell cycle</keyword>
<dbReference type="EMBL" id="FO082046">
    <property type="protein sequence ID" value="CCE86345.1"/>
    <property type="molecule type" value="Genomic_DNA"/>
</dbReference>
<comment type="subcellular location">
    <subcellularLocation>
        <location evidence="1 8">Nucleus</location>
    </subcellularLocation>
</comment>
<feature type="coiled-coil region" evidence="9">
    <location>
        <begin position="398"/>
        <end position="469"/>
    </location>
</feature>
<dbReference type="InterPro" id="IPR003395">
    <property type="entry name" value="RecF/RecN/SMC_N"/>
</dbReference>
<dbReference type="HOGENOM" id="CLU_001042_5_0_1"/>
<dbReference type="Proteomes" id="UP000005222">
    <property type="component" value="Chromosome N"/>
</dbReference>
<feature type="coiled-coil region" evidence="9">
    <location>
        <begin position="266"/>
        <end position="370"/>
    </location>
</feature>
<dbReference type="AlphaFoldDB" id="G8Y0J2"/>
<evidence type="ECO:0000256" key="3">
    <source>
        <dbReference type="ARBA" id="ARBA00022618"/>
    </source>
</evidence>
<dbReference type="OrthoDB" id="431497at2759"/>
<evidence type="ECO:0000313" key="12">
    <source>
        <dbReference type="Proteomes" id="UP000005222"/>
    </source>
</evidence>
<dbReference type="PIRSF" id="PIRSF005719">
    <property type="entry name" value="SMC"/>
    <property type="match status" value="1"/>
</dbReference>
<dbReference type="OMA" id="GQKTVCA"/>
<dbReference type="InterPro" id="IPR010935">
    <property type="entry name" value="SMC_hinge"/>
</dbReference>
<dbReference type="Gene3D" id="3.30.70.1620">
    <property type="match status" value="1"/>
</dbReference>
<evidence type="ECO:0000256" key="4">
    <source>
        <dbReference type="ARBA" id="ARBA00022776"/>
    </source>
</evidence>
<dbReference type="PANTHER" id="PTHR43977">
    <property type="entry name" value="STRUCTURAL MAINTENANCE OF CHROMOSOMES PROTEIN 3"/>
    <property type="match status" value="1"/>
</dbReference>
<evidence type="ECO:0000256" key="5">
    <source>
        <dbReference type="ARBA" id="ARBA00023054"/>
    </source>
</evidence>
<dbReference type="STRING" id="559304.G8Y0J2"/>
<gene>
    <name evidence="11" type="primary">Piso0_004829</name>
    <name evidence="11" type="ORF">GNLVRS01_PISO0N02037g</name>
</gene>
<dbReference type="CDD" id="cd03272">
    <property type="entry name" value="ABC_SMC3_euk"/>
    <property type="match status" value="1"/>
</dbReference>
<dbReference type="Pfam" id="PF06470">
    <property type="entry name" value="SMC_hinge"/>
    <property type="match status" value="1"/>
</dbReference>
<keyword evidence="6 8" id="KW-0539">Nucleus</keyword>
<name>G8Y0J2_PICSO</name>
<dbReference type="FunFam" id="3.40.50.300:FF:000424">
    <property type="entry name" value="Structural maintenance of chromosomes 3"/>
    <property type="match status" value="1"/>
</dbReference>
<feature type="coiled-coil region" evidence="9">
    <location>
        <begin position="868"/>
        <end position="916"/>
    </location>
</feature>
<reference evidence="11 12" key="1">
    <citation type="journal article" date="2012" name="G3 (Bethesda)">
        <title>Pichia sorbitophila, an interspecies yeast hybrid reveals early steps of genome resolution following polyploidization.</title>
        <authorList>
            <person name="Leh Louis V."/>
            <person name="Despons L."/>
            <person name="Friedrich A."/>
            <person name="Martin T."/>
            <person name="Durrens P."/>
            <person name="Casaregola S."/>
            <person name="Neuveglise C."/>
            <person name="Fairhead C."/>
            <person name="Marck C."/>
            <person name="Cruz J.A."/>
            <person name="Straub M.L."/>
            <person name="Kugler V."/>
            <person name="Sacerdot C."/>
            <person name="Uzunov Z."/>
            <person name="Thierry A."/>
            <person name="Weiss S."/>
            <person name="Bleykasten C."/>
            <person name="De Montigny J."/>
            <person name="Jacques N."/>
            <person name="Jung P."/>
            <person name="Lemaire M."/>
            <person name="Mallet S."/>
            <person name="Morel G."/>
            <person name="Richard G.F."/>
            <person name="Sarkar A."/>
            <person name="Savel G."/>
            <person name="Schacherer J."/>
            <person name="Seret M.L."/>
            <person name="Talla E."/>
            <person name="Samson G."/>
            <person name="Jubin C."/>
            <person name="Poulain J."/>
            <person name="Vacherie B."/>
            <person name="Barbe V."/>
            <person name="Pelletier E."/>
            <person name="Sherman D.J."/>
            <person name="Westhof E."/>
            <person name="Weissenbach J."/>
            <person name="Baret P.V."/>
            <person name="Wincker P."/>
            <person name="Gaillardin C."/>
            <person name="Dujon B."/>
            <person name="Souciet J.L."/>
        </authorList>
    </citation>
    <scope>NUCLEOTIDE SEQUENCE [LARGE SCALE GENOMIC DNA]</scope>
    <source>
        <strain evidence="12">ATCC MYA-4447 / BCRC 22081 / CBS 7064 / NBRC 10061 / NRRL Y-12695</strain>
    </source>
</reference>
<keyword evidence="12" id="KW-1185">Reference proteome</keyword>
<dbReference type="InterPro" id="IPR041741">
    <property type="entry name" value="SMC3_ABC_euk"/>
</dbReference>
<evidence type="ECO:0000256" key="7">
    <source>
        <dbReference type="ARBA" id="ARBA00023306"/>
    </source>
</evidence>
<dbReference type="GO" id="GO:0005524">
    <property type="term" value="F:ATP binding"/>
    <property type="evidence" value="ECO:0007669"/>
    <property type="project" value="InterPro"/>
</dbReference>
<evidence type="ECO:0000256" key="8">
    <source>
        <dbReference type="PIRNR" id="PIRNR005719"/>
    </source>
</evidence>
<sequence>MHIKRIIIQGFKTYKNTTVIDLISPHHNVVVGRNGSGKSNFFAAIRFVLSDAYTHMTREERQGLIHEGSGTVMSAYVEIVFDNTDRRFPINKDEISIRRTIGLKKDDYSLDGRSSTRSDIMNLLESAGFSRSNPYYIVPQGRITALTNSKDHERLALLKEVSGAKVFEAKLKESMKEMESSDFKKQRIDEALKSIDERISDLQVESKDLKEFQSLEKSKKILEYNLFTQEQTELNSQIDRIDVSYNDLLNESQRDLEELDRRDVMCQELKDSLNELKISLKMATLDKEQTNKDYKHFLNAVTDKKWKLNEIQNAIRAAKEQYNNHKNTIENYKKLISGHEKKIAEFRPNLEKYRHMEAELKDKLSDLLMKQRSLYSKQNRFSKFKTKTERDNWLKSQIAKSKKELTSAQSKVSQLEQDADESRSKIFELNSQIEQLEAQVNNATHESQVADLKESIEDLRRQIFQLTDDRKRLWRDEIRLRSVHDSLNNDLNDANFQVNQTMDRAQAQGLAALKIISTKLQLTDSVYGPLAELFSVSDKYKTAVEVVGGNSLFHVVVDNDSTASLLMNELVRLKAGRITFMPLNRLSPPTVQYPDSSEHHCIPLIKKIKVEDERVMPAIRQVFGRTIVCSNLQKGSELARSFKVNAITLDGDRAEVKGVLSGGYRDNKNFRLDALKTQIKKKRDLEKLQEDLEKCSKEIENINHQLTSKNNELHQKSRSLDSLLENVDPLRVNISQLKDKKRNLEQVHDSLVVSLESARVVQDKLSISIEQNKEELATTFTKSLSEEEQRELNALNSSIAEYESQLDDVVTKLTKVETSMSKYESELSMNYKPTLESLLRNSSSPDSQYSESNVKAIESEIEYLTTQLDTSESRNQAAVDEYNKLTSEINRSEELLQTANEQREAITRKLGDFSKETEKNLAKKAILVDRREEIEKKIRDLGVLPEEAFNHAAYDKVSSNELLRRLNTVNNKLTKYSHVNKKAIEQYHTFTKERDDLVQRKSELETSRESIENLINNLKTQKDQAITKSFKQVAKSFNEIFEKLVPAGTGRLIMQKKSDTNEVVNEESDDDFDTEIRDSDDQGNIENYVGVSISASFNSKKDEQQRIEQFSGGQKSLCAIALILAIQKCDPAPFYLFDEIDANLDTQYRTAVAAMINVLSSKAQFICTTFRREMLQVADKFYGVMFNNKVSTVSEINREEAMTFVEGQSNQ</sequence>
<protein>
    <recommendedName>
        <fullName evidence="8">Structural maintenance of chromosomes protein</fullName>
    </recommendedName>
</protein>
<evidence type="ECO:0000313" key="11">
    <source>
        <dbReference type="EMBL" id="CCE86345.1"/>
    </source>
</evidence>
<dbReference type="eggNOG" id="KOG0964">
    <property type="taxonomic scope" value="Eukaryota"/>
</dbReference>
<evidence type="ECO:0000256" key="9">
    <source>
        <dbReference type="SAM" id="Coils"/>
    </source>
</evidence>
<dbReference type="SUPFAM" id="SSF52540">
    <property type="entry name" value="P-loop containing nucleoside triphosphate hydrolases"/>
    <property type="match status" value="1"/>
</dbReference>
<comment type="similarity">
    <text evidence="2">Belongs to the SMC family. SMC3 subfamily.</text>
</comment>
<feature type="coiled-coil region" evidence="9">
    <location>
        <begin position="994"/>
        <end position="1028"/>
    </location>
</feature>
<dbReference type="GO" id="GO:0005634">
    <property type="term" value="C:nucleus"/>
    <property type="evidence" value="ECO:0007669"/>
    <property type="project" value="UniProtKB-SubCell"/>
</dbReference>
<dbReference type="FunCoup" id="G8Y0J2">
    <property type="interactions" value="2091"/>
</dbReference>
<dbReference type="Pfam" id="PF02463">
    <property type="entry name" value="SMC_N"/>
    <property type="match status" value="1"/>
</dbReference>
<keyword evidence="3" id="KW-0132">Cell division</keyword>
<evidence type="ECO:0000256" key="6">
    <source>
        <dbReference type="ARBA" id="ARBA00023242"/>
    </source>
</evidence>
<dbReference type="GO" id="GO:0051301">
    <property type="term" value="P:cell division"/>
    <property type="evidence" value="ECO:0007669"/>
    <property type="project" value="UniProtKB-KW"/>
</dbReference>
<evidence type="ECO:0000256" key="1">
    <source>
        <dbReference type="ARBA" id="ARBA00004123"/>
    </source>
</evidence>
<organism evidence="11 12">
    <name type="scientific">Pichia sorbitophila (strain ATCC MYA-4447 / BCRC 22081 / CBS 7064 / NBRC 10061 / NRRL Y-12695)</name>
    <name type="common">Hybrid yeast</name>
    <dbReference type="NCBI Taxonomy" id="559304"/>
    <lineage>
        <taxon>Eukaryota</taxon>
        <taxon>Fungi</taxon>
        <taxon>Dikarya</taxon>
        <taxon>Ascomycota</taxon>
        <taxon>Saccharomycotina</taxon>
        <taxon>Pichiomycetes</taxon>
        <taxon>Debaryomycetaceae</taxon>
        <taxon>Millerozyma</taxon>
    </lineage>
</organism>
<dbReference type="InParanoid" id="G8Y0J2"/>